<dbReference type="Pfam" id="PF05970">
    <property type="entry name" value="PIF1"/>
    <property type="match status" value="1"/>
</dbReference>
<dbReference type="EMBL" id="JAJJMB010003771">
    <property type="protein sequence ID" value="KAI3945508.1"/>
    <property type="molecule type" value="Genomic_DNA"/>
</dbReference>
<comment type="catalytic activity">
    <reaction evidence="1">
        <text>ATP + H2O = ADP + phosphate + H(+)</text>
        <dbReference type="Rhea" id="RHEA:13065"/>
        <dbReference type="ChEBI" id="CHEBI:15377"/>
        <dbReference type="ChEBI" id="CHEBI:15378"/>
        <dbReference type="ChEBI" id="CHEBI:30616"/>
        <dbReference type="ChEBI" id="CHEBI:43474"/>
        <dbReference type="ChEBI" id="CHEBI:456216"/>
        <dbReference type="EC" id="5.6.2.3"/>
    </reaction>
</comment>
<comment type="cofactor">
    <cofactor evidence="1">
        <name>Mg(2+)</name>
        <dbReference type="ChEBI" id="CHEBI:18420"/>
    </cofactor>
</comment>
<proteinExistence type="inferred from homology"/>
<keyword evidence="4" id="KW-1185">Reference proteome</keyword>
<dbReference type="InterPro" id="IPR051055">
    <property type="entry name" value="PIF1_helicase"/>
</dbReference>
<comment type="similarity">
    <text evidence="1">Belongs to the helicase family.</text>
</comment>
<sequence>MAPNFRALEATDLGLRDIDRNHSWSRGLLDNPTIHKKIGFVNTLRQVVQDTHDSGSSTSLPALSRQQQAPHDLVLDSLRSNSTIRLIISGGAGTGKSTLINAIVRSTRELFNNENSVRIMVPTGVAAFNIGGSTIHQELGITADKSQSYKKLEAERCRRMQVDFKNTKLIIIDEYIMIGTKMLAYIDLRLRDIFGTKESFGNISIVLVGDMRQLPPVFDTPLYAEGGRELQLTGNLSYSEFKQCFRLEQVFRQSGVEELEYKEALSRLSDGKSPVAHWNLFATRSYATLSVEEIHSFRHALRLFPSKDEAASYNEERLRELGFPVAHVLSVNNCLTAEGASSDDAKGLQNILLLSKQARVMLRKNYSTQFGLVNGSTGTVKDIIYKEGDESPGNIPIAVLVEFDKYIGPRVYEESTVVPIIPVTTNWISSSGVPCHASGFNYHLSCVGQ</sequence>
<keyword evidence="1" id="KW-0234">DNA repair</keyword>
<dbReference type="GO" id="GO:0043139">
    <property type="term" value="F:5'-3' DNA helicase activity"/>
    <property type="evidence" value="ECO:0007669"/>
    <property type="project" value="UniProtKB-EC"/>
</dbReference>
<keyword evidence="1" id="KW-0233">DNA recombination</keyword>
<dbReference type="SUPFAM" id="SSF52540">
    <property type="entry name" value="P-loop containing nucleoside triphosphate hydrolases"/>
    <property type="match status" value="2"/>
</dbReference>
<dbReference type="GO" id="GO:0006310">
    <property type="term" value="P:DNA recombination"/>
    <property type="evidence" value="ECO:0007669"/>
    <property type="project" value="UniProtKB-KW"/>
</dbReference>
<dbReference type="InterPro" id="IPR027417">
    <property type="entry name" value="P-loop_NTPase"/>
</dbReference>
<dbReference type="InterPro" id="IPR010285">
    <property type="entry name" value="DNA_helicase_pif1-like_DEAD"/>
</dbReference>
<accession>A0AAD4T7C6</accession>
<keyword evidence="1" id="KW-0067">ATP-binding</keyword>
<comment type="caution">
    <text evidence="3">The sequence shown here is derived from an EMBL/GenBank/DDBJ whole genome shotgun (WGS) entry which is preliminary data.</text>
</comment>
<dbReference type="GO" id="GO:0016787">
    <property type="term" value="F:hydrolase activity"/>
    <property type="evidence" value="ECO:0007669"/>
    <property type="project" value="UniProtKB-KW"/>
</dbReference>
<name>A0AAD4T7C6_9MAGN</name>
<dbReference type="GO" id="GO:0005524">
    <property type="term" value="F:ATP binding"/>
    <property type="evidence" value="ECO:0007669"/>
    <property type="project" value="UniProtKB-KW"/>
</dbReference>
<feature type="domain" description="DNA helicase Pif1-like DEAD-box helicase" evidence="2">
    <location>
        <begin position="63"/>
        <end position="261"/>
    </location>
</feature>
<dbReference type="AlphaFoldDB" id="A0AAD4T7C6"/>
<dbReference type="EC" id="5.6.2.3" evidence="1"/>
<keyword evidence="1" id="KW-0378">Hydrolase</keyword>
<evidence type="ECO:0000259" key="2">
    <source>
        <dbReference type="Pfam" id="PF05970"/>
    </source>
</evidence>
<keyword evidence="1" id="KW-0547">Nucleotide-binding</keyword>
<dbReference type="GO" id="GO:0000723">
    <property type="term" value="P:telomere maintenance"/>
    <property type="evidence" value="ECO:0007669"/>
    <property type="project" value="InterPro"/>
</dbReference>
<dbReference type="PANTHER" id="PTHR47642">
    <property type="entry name" value="ATP-DEPENDENT DNA HELICASE"/>
    <property type="match status" value="1"/>
</dbReference>
<gene>
    <name evidence="3" type="ORF">MKW98_018325</name>
</gene>
<dbReference type="Gene3D" id="3.40.50.300">
    <property type="entry name" value="P-loop containing nucleotide triphosphate hydrolases"/>
    <property type="match status" value="1"/>
</dbReference>
<reference evidence="3" key="1">
    <citation type="submission" date="2022-04" db="EMBL/GenBank/DDBJ databases">
        <title>A functionally conserved STORR gene fusion in Papaver species that diverged 16.8 million years ago.</title>
        <authorList>
            <person name="Catania T."/>
        </authorList>
    </citation>
    <scope>NUCLEOTIDE SEQUENCE</scope>
    <source>
        <strain evidence="3">S-188037</strain>
    </source>
</reference>
<dbReference type="PANTHER" id="PTHR47642:SF6">
    <property type="entry name" value="ATP-DEPENDENT DNA HELICASE"/>
    <property type="match status" value="1"/>
</dbReference>
<keyword evidence="1" id="KW-0347">Helicase</keyword>
<keyword evidence="1" id="KW-0227">DNA damage</keyword>
<evidence type="ECO:0000256" key="1">
    <source>
        <dbReference type="RuleBase" id="RU363044"/>
    </source>
</evidence>
<protein>
    <recommendedName>
        <fullName evidence="1">ATP-dependent DNA helicase</fullName>
        <ecNumber evidence="1">5.6.2.3</ecNumber>
    </recommendedName>
</protein>
<dbReference type="Proteomes" id="UP001202328">
    <property type="component" value="Unassembled WGS sequence"/>
</dbReference>
<evidence type="ECO:0000313" key="4">
    <source>
        <dbReference type="Proteomes" id="UP001202328"/>
    </source>
</evidence>
<dbReference type="GO" id="GO:0006281">
    <property type="term" value="P:DNA repair"/>
    <property type="evidence" value="ECO:0007669"/>
    <property type="project" value="UniProtKB-KW"/>
</dbReference>
<evidence type="ECO:0000313" key="3">
    <source>
        <dbReference type="EMBL" id="KAI3945508.1"/>
    </source>
</evidence>
<organism evidence="3 4">
    <name type="scientific">Papaver atlanticum</name>
    <dbReference type="NCBI Taxonomy" id="357466"/>
    <lineage>
        <taxon>Eukaryota</taxon>
        <taxon>Viridiplantae</taxon>
        <taxon>Streptophyta</taxon>
        <taxon>Embryophyta</taxon>
        <taxon>Tracheophyta</taxon>
        <taxon>Spermatophyta</taxon>
        <taxon>Magnoliopsida</taxon>
        <taxon>Ranunculales</taxon>
        <taxon>Papaveraceae</taxon>
        <taxon>Papaveroideae</taxon>
        <taxon>Papaver</taxon>
    </lineage>
</organism>